<name>A0ACB5QQV4_9BURK</name>
<gene>
    <name evidence="1" type="ORF">CBA19CS22_13530</name>
</gene>
<accession>A0ACB5QQV4</accession>
<evidence type="ECO:0000313" key="2">
    <source>
        <dbReference type="Proteomes" id="UP001055013"/>
    </source>
</evidence>
<proteinExistence type="predicted"/>
<evidence type="ECO:0000313" key="1">
    <source>
        <dbReference type="EMBL" id="GJH17570.1"/>
    </source>
</evidence>
<organism evidence="1 2">
    <name type="scientific">Caballeronia novacaledonica</name>
    <dbReference type="NCBI Taxonomy" id="1544861"/>
    <lineage>
        <taxon>Bacteria</taxon>
        <taxon>Pseudomonadati</taxon>
        <taxon>Pseudomonadota</taxon>
        <taxon>Betaproteobacteria</taxon>
        <taxon>Burkholderiales</taxon>
        <taxon>Burkholderiaceae</taxon>
        <taxon>Caballeronia</taxon>
    </lineage>
</organism>
<dbReference type="EMBL" id="BPUR01000006">
    <property type="protein sequence ID" value="GJH17570.1"/>
    <property type="molecule type" value="Genomic_DNA"/>
</dbReference>
<comment type="caution">
    <text evidence="1">The sequence shown here is derived from an EMBL/GenBank/DDBJ whole genome shotgun (WGS) entry which is preliminary data.</text>
</comment>
<reference evidence="1" key="1">
    <citation type="submission" date="2021-09" db="EMBL/GenBank/DDBJ databases">
        <title>Isolation and characterization of 3-chlorobenzoate degrading bacteria from soils in Shizuoka.</title>
        <authorList>
            <person name="Ifat A."/>
            <person name="Ogawa N."/>
            <person name="Kimbara K."/>
            <person name="Moriuchi R."/>
            <person name="Dohra H."/>
            <person name="Shintani M."/>
        </authorList>
    </citation>
    <scope>NUCLEOTIDE SEQUENCE</scope>
    <source>
        <strain evidence="1">19CS2-2</strain>
    </source>
</reference>
<protein>
    <submittedName>
        <fullName evidence="1">DUF883 domain-containing protein</fullName>
    </submittedName>
</protein>
<dbReference type="Proteomes" id="UP001055013">
    <property type="component" value="Unassembled WGS sequence"/>
</dbReference>
<keyword evidence="2" id="KW-1185">Reference proteome</keyword>
<sequence length="122" mass="12948">MADTDRSLESVDSLTTERAGNAYEFPTSATVAGSSGDNDPSSNSGGQNFRESSQSWDAKGNASPSGELRAIAKNKLSDVQDAVTRRYRFAADTTDDFVHENPWKAITMAALAGLVVGMLASR</sequence>